<dbReference type="SUPFAM" id="SSF52540">
    <property type="entry name" value="P-loop containing nucleoside triphosphate hydrolases"/>
    <property type="match status" value="1"/>
</dbReference>
<gene>
    <name evidence="2" type="ORF">HK18_10955</name>
</gene>
<dbReference type="InterPro" id="IPR027417">
    <property type="entry name" value="P-loop_NTPase"/>
</dbReference>
<feature type="domain" description="AAA+ ATPase" evidence="1">
    <location>
        <begin position="22"/>
        <end position="334"/>
    </location>
</feature>
<dbReference type="InterPro" id="IPR003959">
    <property type="entry name" value="ATPase_AAA_core"/>
</dbReference>
<accession>A0A251ZTS2</accession>
<organism evidence="2 3">
    <name type="scientific">Commensalibacter intestini</name>
    <dbReference type="NCBI Taxonomy" id="479936"/>
    <lineage>
        <taxon>Bacteria</taxon>
        <taxon>Pseudomonadati</taxon>
        <taxon>Pseudomonadota</taxon>
        <taxon>Alphaproteobacteria</taxon>
        <taxon>Acetobacterales</taxon>
        <taxon>Acetobacteraceae</taxon>
    </lineage>
</organism>
<dbReference type="Pfam" id="PF13304">
    <property type="entry name" value="AAA_21"/>
    <property type="match status" value="1"/>
</dbReference>
<keyword evidence="3" id="KW-1185">Reference proteome</keyword>
<evidence type="ECO:0000313" key="3">
    <source>
        <dbReference type="Proteomes" id="UP000194946"/>
    </source>
</evidence>
<sequence length="418" mass="47928">MKINHIKIHHFQGIKDVELELEPQLTIIVGKNGAGKTSILNAISRGLMAINNTTYTSKNGYSHIITDIDDNSKYNNQDNNLIEIFFTPIQINQNEFLYSIQIDQKNTHYFTKNPCLLNDQPNHRSSIIPLYHESELKHLFLYYKQDRGFQNNNDTYGKNIHAESLFGNLNAIRNLSSWWNNLDAQEARIVRDTQDLSYRHPELEAIRSLIKQIDTFKNIKYNATGSRPGLYLEKTNSNLVHVDNLSSGERSYIILLADLARRLQIIDPEKKLSDIVGVILIDEIELNLHPAWQNQIIPTLTRVFKNCQFIITTHSPQVLSTVNSDHIRILTKDENDTIEVITPQNTKGRTSNYILEAILGVSERSPTADDLINKFNNAIDESNVQQATKLLEDISKEIEGDAPELRIFKNRLARISKE</sequence>
<evidence type="ECO:0000313" key="2">
    <source>
        <dbReference type="EMBL" id="OUI78055.1"/>
    </source>
</evidence>
<protein>
    <recommendedName>
        <fullName evidence="1">AAA+ ATPase domain-containing protein</fullName>
    </recommendedName>
</protein>
<dbReference type="InterPro" id="IPR051396">
    <property type="entry name" value="Bact_Antivir_Def_Nuclease"/>
</dbReference>
<dbReference type="RefSeq" id="WP_086632485.1">
    <property type="nucleotide sequence ID" value="NZ_JOPB01000008.1"/>
</dbReference>
<evidence type="ECO:0000259" key="1">
    <source>
        <dbReference type="SMART" id="SM00382"/>
    </source>
</evidence>
<dbReference type="PANTHER" id="PTHR43581:SF4">
    <property type="entry name" value="ATP_GTP PHOSPHATASE"/>
    <property type="match status" value="1"/>
</dbReference>
<dbReference type="Gene3D" id="3.40.50.300">
    <property type="entry name" value="P-loop containing nucleotide triphosphate hydrolases"/>
    <property type="match status" value="1"/>
</dbReference>
<dbReference type="GO" id="GO:0016887">
    <property type="term" value="F:ATP hydrolysis activity"/>
    <property type="evidence" value="ECO:0007669"/>
    <property type="project" value="InterPro"/>
</dbReference>
<reference evidence="3" key="1">
    <citation type="submission" date="2014-06" db="EMBL/GenBank/DDBJ databases">
        <authorList>
            <person name="Winans N.J."/>
            <person name="Newell P.D."/>
            <person name="Douglas A.E."/>
        </authorList>
    </citation>
    <scope>NUCLEOTIDE SEQUENCE [LARGE SCALE GENOMIC DNA]</scope>
    <source>
        <strain evidence="3">DmL_052</strain>
    </source>
</reference>
<dbReference type="EMBL" id="JOPB01000008">
    <property type="protein sequence ID" value="OUI78055.1"/>
    <property type="molecule type" value="Genomic_DNA"/>
</dbReference>
<dbReference type="InterPro" id="IPR003593">
    <property type="entry name" value="AAA+_ATPase"/>
</dbReference>
<dbReference type="GO" id="GO:0005524">
    <property type="term" value="F:ATP binding"/>
    <property type="evidence" value="ECO:0007669"/>
    <property type="project" value="InterPro"/>
</dbReference>
<dbReference type="Proteomes" id="UP000194946">
    <property type="component" value="Unassembled WGS sequence"/>
</dbReference>
<dbReference type="PANTHER" id="PTHR43581">
    <property type="entry name" value="ATP/GTP PHOSPHATASE"/>
    <property type="match status" value="1"/>
</dbReference>
<dbReference type="AlphaFoldDB" id="A0A251ZTS2"/>
<comment type="caution">
    <text evidence="2">The sequence shown here is derived from an EMBL/GenBank/DDBJ whole genome shotgun (WGS) entry which is preliminary data.</text>
</comment>
<dbReference type="SMART" id="SM00382">
    <property type="entry name" value="AAA"/>
    <property type="match status" value="1"/>
</dbReference>
<name>A0A251ZTS2_9PROT</name>
<proteinExistence type="predicted"/>